<dbReference type="Pfam" id="PF01073">
    <property type="entry name" value="3Beta_HSD"/>
    <property type="match status" value="1"/>
</dbReference>
<keyword evidence="12" id="KW-0413">Isomerase</keyword>
<name>A0A8X7WX03_POLSE</name>
<evidence type="ECO:0000313" key="13">
    <source>
        <dbReference type="Proteomes" id="UP000886611"/>
    </source>
</evidence>
<dbReference type="PANTHER" id="PTHR43245">
    <property type="entry name" value="BIFUNCTIONAL POLYMYXIN RESISTANCE PROTEIN ARNA"/>
    <property type="match status" value="1"/>
</dbReference>
<evidence type="ECO:0000256" key="7">
    <source>
        <dbReference type="ARBA" id="ARBA00023002"/>
    </source>
</evidence>
<dbReference type="GO" id="GO:0016616">
    <property type="term" value="F:oxidoreductase activity, acting on the CH-OH group of donors, NAD or NADP as acceptor"/>
    <property type="evidence" value="ECO:0007669"/>
    <property type="project" value="InterPro"/>
</dbReference>
<feature type="non-terminal residue" evidence="12">
    <location>
        <position position="1"/>
    </location>
</feature>
<dbReference type="GO" id="GO:0006694">
    <property type="term" value="P:steroid biosynthetic process"/>
    <property type="evidence" value="ECO:0007669"/>
    <property type="project" value="InterPro"/>
</dbReference>
<dbReference type="AlphaFoldDB" id="A0A8X7WX03"/>
<feature type="region of interest" description="Disordered" evidence="10">
    <location>
        <begin position="1"/>
        <end position="20"/>
    </location>
</feature>
<dbReference type="Gene3D" id="3.40.50.720">
    <property type="entry name" value="NAD(P)-binding Rossmann-like Domain"/>
    <property type="match status" value="1"/>
</dbReference>
<feature type="domain" description="3-beta hydroxysteroid dehydrogenase/isomerase" evidence="11">
    <location>
        <begin position="101"/>
        <end position="383"/>
    </location>
</feature>
<dbReference type="InterPro" id="IPR036291">
    <property type="entry name" value="NAD(P)-bd_dom_sf"/>
</dbReference>
<keyword evidence="13" id="KW-1185">Reference proteome</keyword>
<gene>
    <name evidence="12" type="primary">Hsd3b2</name>
    <name evidence="12" type="ORF">GTO96_0012839</name>
</gene>
<comment type="subcellular location">
    <subcellularLocation>
        <location evidence="2">Endoplasmic reticulum membrane</location>
        <topology evidence="2">Single-pass membrane protein</topology>
    </subcellularLocation>
    <subcellularLocation>
        <location evidence="1">Mitochondrion membrane</location>
        <topology evidence="1">Single-pass membrane protein</topology>
    </subcellularLocation>
</comment>
<keyword evidence="4" id="KW-0812">Transmembrane</keyword>
<dbReference type="EMBL" id="JAATIS010008602">
    <property type="protein sequence ID" value="KAG2457239.1"/>
    <property type="molecule type" value="Genomic_DNA"/>
</dbReference>
<keyword evidence="5" id="KW-0256">Endoplasmic reticulum</keyword>
<dbReference type="GO" id="GO:0031966">
    <property type="term" value="C:mitochondrial membrane"/>
    <property type="evidence" value="ECO:0007669"/>
    <property type="project" value="UniProtKB-SubCell"/>
</dbReference>
<keyword evidence="9" id="KW-0472">Membrane</keyword>
<evidence type="ECO:0000256" key="10">
    <source>
        <dbReference type="SAM" id="MobiDB-lite"/>
    </source>
</evidence>
<protein>
    <submittedName>
        <fullName evidence="12">3BHS2 isomerase</fullName>
    </submittedName>
</protein>
<dbReference type="SUPFAM" id="SSF51735">
    <property type="entry name" value="NAD(P)-binding Rossmann-fold domains"/>
    <property type="match status" value="1"/>
</dbReference>
<reference evidence="12 13" key="1">
    <citation type="journal article" date="2021" name="Cell">
        <title>Tracing the genetic footprints of vertebrate landing in non-teleost ray-finned fishes.</title>
        <authorList>
            <person name="Bi X."/>
            <person name="Wang K."/>
            <person name="Yang L."/>
            <person name="Pan H."/>
            <person name="Jiang H."/>
            <person name="Wei Q."/>
            <person name="Fang M."/>
            <person name="Yu H."/>
            <person name="Zhu C."/>
            <person name="Cai Y."/>
            <person name="He Y."/>
            <person name="Gan X."/>
            <person name="Zeng H."/>
            <person name="Yu D."/>
            <person name="Zhu Y."/>
            <person name="Jiang H."/>
            <person name="Qiu Q."/>
            <person name="Yang H."/>
            <person name="Zhang Y.E."/>
            <person name="Wang W."/>
            <person name="Zhu M."/>
            <person name="He S."/>
            <person name="Zhang G."/>
        </authorList>
    </citation>
    <scope>NUCLEOTIDE SEQUENCE [LARGE SCALE GENOMIC DNA]</scope>
    <source>
        <strain evidence="12">Bchr_013</strain>
    </source>
</reference>
<keyword evidence="8" id="KW-0496">Mitochondrion</keyword>
<evidence type="ECO:0000256" key="2">
    <source>
        <dbReference type="ARBA" id="ARBA00004389"/>
    </source>
</evidence>
<dbReference type="FunFam" id="3.40.50.720:FF:000220">
    <property type="entry name" value="3 beta-hydroxysteroid dehydrogenase/Delta 5--&gt;4-isomerase type 1"/>
    <property type="match status" value="1"/>
</dbReference>
<keyword evidence="6" id="KW-1133">Transmembrane helix</keyword>
<evidence type="ECO:0000256" key="5">
    <source>
        <dbReference type="ARBA" id="ARBA00022824"/>
    </source>
</evidence>
<dbReference type="PANTHER" id="PTHR43245:SF51">
    <property type="entry name" value="SHORT CHAIN DEHYDROGENASE_REDUCTASE FAMILY 42E, MEMBER 2"/>
    <property type="match status" value="1"/>
</dbReference>
<feature type="compositionally biased region" description="Basic and acidic residues" evidence="10">
    <location>
        <begin position="9"/>
        <end position="19"/>
    </location>
</feature>
<dbReference type="InterPro" id="IPR050177">
    <property type="entry name" value="Lipid_A_modif_metabolic_enz"/>
</dbReference>
<evidence type="ECO:0000256" key="8">
    <source>
        <dbReference type="ARBA" id="ARBA00023128"/>
    </source>
</evidence>
<dbReference type="InterPro" id="IPR002225">
    <property type="entry name" value="3Beta_OHSteriod_DH/Estase"/>
</dbReference>
<evidence type="ECO:0000256" key="3">
    <source>
        <dbReference type="ARBA" id="ARBA00009219"/>
    </source>
</evidence>
<dbReference type="GO" id="GO:0016853">
    <property type="term" value="F:isomerase activity"/>
    <property type="evidence" value="ECO:0007669"/>
    <property type="project" value="UniProtKB-KW"/>
</dbReference>
<evidence type="ECO:0000313" key="12">
    <source>
        <dbReference type="EMBL" id="KAG2457239.1"/>
    </source>
</evidence>
<evidence type="ECO:0000259" key="11">
    <source>
        <dbReference type="Pfam" id="PF01073"/>
    </source>
</evidence>
<proteinExistence type="inferred from homology"/>
<comment type="similarity">
    <text evidence="3">Belongs to the 3-beta-HSD family.</text>
</comment>
<accession>A0A8X7WX03</accession>
<evidence type="ECO:0000256" key="6">
    <source>
        <dbReference type="ARBA" id="ARBA00022989"/>
    </source>
</evidence>
<comment type="caution">
    <text evidence="12">The sequence shown here is derived from an EMBL/GenBank/DDBJ whole genome shotgun (WGS) entry which is preliminary data.</text>
</comment>
<sequence>MQGRQPYHKPGEDHPDTTDPHSLPYHQLVHHLYNLSETEWFKANWRISLKNRGLRDVHLSSQRMSFNKLASPADLTKVFSSLKQTDFFYSCRMSLIGDVCLITGACGFLGQKIIQLLIEENELAEIRLLDLNINPKLIESLEAIRGQTKITKLEGDIRDIELLKKACQDVSLVIHTASVIDILGAVDKNEMTAVNVTGTQLLLETCLQKNVKYFIYTSSLEVAGPNKMGDSIINGNEDTPPYSCCLKFTYSITKQKAEQITLQTNGKHLHNGEQIVTCSLRPTYIYGEGSKFILQHFDTAIRNGNVLKRTSKKEALVNPVYVGNVAWAHILSAKAMKDLHKVKQIGGHFFFISDDTPHMSYSDFNDVLLKPLGIIVPEKLELPMPLLFFLAFLMEMLQFLLKPFVKYTPSMNRQLLIMLNTHFTFTYAKAQKAFGYTPRYRWTEAKTTTSEWLSSVLSERCELVKKMKTH</sequence>
<evidence type="ECO:0000256" key="9">
    <source>
        <dbReference type="ARBA" id="ARBA00023136"/>
    </source>
</evidence>
<evidence type="ECO:0000256" key="4">
    <source>
        <dbReference type="ARBA" id="ARBA00022692"/>
    </source>
</evidence>
<dbReference type="GO" id="GO:0005789">
    <property type="term" value="C:endoplasmic reticulum membrane"/>
    <property type="evidence" value="ECO:0007669"/>
    <property type="project" value="UniProtKB-SubCell"/>
</dbReference>
<keyword evidence="7" id="KW-0560">Oxidoreductase</keyword>
<organism evidence="12 13">
    <name type="scientific">Polypterus senegalus</name>
    <name type="common">Senegal bichir</name>
    <dbReference type="NCBI Taxonomy" id="55291"/>
    <lineage>
        <taxon>Eukaryota</taxon>
        <taxon>Metazoa</taxon>
        <taxon>Chordata</taxon>
        <taxon>Craniata</taxon>
        <taxon>Vertebrata</taxon>
        <taxon>Euteleostomi</taxon>
        <taxon>Actinopterygii</taxon>
        <taxon>Polypteriformes</taxon>
        <taxon>Polypteridae</taxon>
        <taxon>Polypterus</taxon>
    </lineage>
</organism>
<evidence type="ECO:0000256" key="1">
    <source>
        <dbReference type="ARBA" id="ARBA00004304"/>
    </source>
</evidence>
<dbReference type="Proteomes" id="UP000886611">
    <property type="component" value="Unassembled WGS sequence"/>
</dbReference>
<feature type="non-terminal residue" evidence="12">
    <location>
        <position position="470"/>
    </location>
</feature>